<dbReference type="CDD" id="cd00483">
    <property type="entry name" value="HPPK"/>
    <property type="match status" value="1"/>
</dbReference>
<evidence type="ECO:0000256" key="8">
    <source>
        <dbReference type="ARBA" id="ARBA00022840"/>
    </source>
</evidence>
<comment type="caution">
    <text evidence="15">The sequence shown here is derived from an EMBL/GenBank/DDBJ whole genome shotgun (WGS) entry which is preliminary data.</text>
</comment>
<dbReference type="EMBL" id="VORX01000006">
    <property type="protein sequence ID" value="TXE06787.1"/>
    <property type="molecule type" value="Genomic_DNA"/>
</dbReference>
<evidence type="ECO:0000313" key="15">
    <source>
        <dbReference type="EMBL" id="TXE06787.1"/>
    </source>
</evidence>
<reference evidence="15 16" key="1">
    <citation type="submission" date="2019-08" db="EMBL/GenBank/DDBJ databases">
        <title>Genome sequence of Gelidibacter salicanalis IC162T.</title>
        <authorList>
            <person name="Bowman J.P."/>
        </authorList>
    </citation>
    <scope>NUCLEOTIDE SEQUENCE [LARGE SCALE GENOMIC DNA]</scope>
    <source>
        <strain evidence="15 16">IC162</strain>
    </source>
</reference>
<dbReference type="OrthoDB" id="9776634at2"/>
<comment type="similarity">
    <text evidence="2">Belongs to the HPPK family.</text>
</comment>
<keyword evidence="5 15" id="KW-0808">Transferase</keyword>
<evidence type="ECO:0000256" key="12">
    <source>
        <dbReference type="ARBA" id="ARBA00033413"/>
    </source>
</evidence>
<evidence type="ECO:0000256" key="11">
    <source>
        <dbReference type="ARBA" id="ARBA00029766"/>
    </source>
</evidence>
<proteinExistence type="inferred from homology"/>
<accession>A0A5C7AER5</accession>
<evidence type="ECO:0000256" key="10">
    <source>
        <dbReference type="ARBA" id="ARBA00029409"/>
    </source>
</evidence>
<dbReference type="UniPathway" id="UPA00077">
    <property type="reaction ID" value="UER00155"/>
</dbReference>
<dbReference type="GO" id="GO:0046656">
    <property type="term" value="P:folic acid biosynthetic process"/>
    <property type="evidence" value="ECO:0007669"/>
    <property type="project" value="UniProtKB-KW"/>
</dbReference>
<evidence type="ECO:0000256" key="1">
    <source>
        <dbReference type="ARBA" id="ARBA00005051"/>
    </source>
</evidence>
<evidence type="ECO:0000256" key="9">
    <source>
        <dbReference type="ARBA" id="ARBA00022909"/>
    </source>
</evidence>
<evidence type="ECO:0000256" key="5">
    <source>
        <dbReference type="ARBA" id="ARBA00022679"/>
    </source>
</evidence>
<evidence type="ECO:0000256" key="6">
    <source>
        <dbReference type="ARBA" id="ARBA00022741"/>
    </source>
</evidence>
<dbReference type="GO" id="GO:0046654">
    <property type="term" value="P:tetrahydrofolate biosynthetic process"/>
    <property type="evidence" value="ECO:0007669"/>
    <property type="project" value="UniProtKB-UniPathway"/>
</dbReference>
<evidence type="ECO:0000313" key="16">
    <source>
        <dbReference type="Proteomes" id="UP000321734"/>
    </source>
</evidence>
<sequence>MDQPHSVYIALGSNKGDRLKHLQDAVDLIFRHIGKINIIARVYNTPALDFEAHSTPEDFLNTCVFIETQCSAEEVMRKLLSIETELGRIRQAGAGYESRTIDLDVIFYDDQVMASELITTPHPHMHKRKFVLQPLSDIASKVMHPTLGKSVSELLDAVDDDSAIEPTNVWLKNPMKRYDFGSYNYIAIEGNIGAGKTSLAHQISNEFNAKLILERYADNPFLPKFYEEPQRYAFTLEMSFLADRYQQISDDLSQLDLFKDFMISDYDIYKSLIFSKITLPEDEFRLYRKLFYLMYKDIAKPDLYVYLYQNTERLQANIKKRGRDYEQNIENNYLEKINAGYLEFLKNQTELNVKIIDISDRDFVDKREDYLWVLGEICTPAEVL</sequence>
<dbReference type="GO" id="GO:0005524">
    <property type="term" value="F:ATP binding"/>
    <property type="evidence" value="ECO:0007669"/>
    <property type="project" value="UniProtKB-KW"/>
</dbReference>
<evidence type="ECO:0000256" key="7">
    <source>
        <dbReference type="ARBA" id="ARBA00022777"/>
    </source>
</evidence>
<keyword evidence="6" id="KW-0547">Nucleotide-binding</keyword>
<dbReference type="InterPro" id="IPR031314">
    <property type="entry name" value="DNK_dom"/>
</dbReference>
<dbReference type="Proteomes" id="UP000321734">
    <property type="component" value="Unassembled WGS sequence"/>
</dbReference>
<dbReference type="Gene3D" id="3.30.70.560">
    <property type="entry name" value="7,8-Dihydro-6-hydroxymethylpterin-pyrophosphokinase HPPK"/>
    <property type="match status" value="1"/>
</dbReference>
<dbReference type="SUPFAM" id="SSF52540">
    <property type="entry name" value="P-loop containing nucleoside triphosphate hydrolases"/>
    <property type="match status" value="1"/>
</dbReference>
<dbReference type="RefSeq" id="WP_146893661.1">
    <property type="nucleotide sequence ID" value="NZ_VORX01000006.1"/>
</dbReference>
<name>A0A5C7AER5_9FLAO</name>
<comment type="pathway">
    <text evidence="1">Cofactor biosynthesis; tetrahydrofolate biosynthesis; 2-amino-4-hydroxy-6-hydroxymethyl-7,8-dihydropteridine diphosphate from 7,8-dihydroneopterin triphosphate: step 4/4.</text>
</comment>
<dbReference type="AlphaFoldDB" id="A0A5C7AER5"/>
<keyword evidence="9" id="KW-0289">Folate biosynthesis</keyword>
<gene>
    <name evidence="15" type="primary">folK</name>
    <name evidence="15" type="ORF">ES711_12595</name>
</gene>
<keyword evidence="8" id="KW-0067">ATP-binding</keyword>
<dbReference type="CDD" id="cd01673">
    <property type="entry name" value="dNK"/>
    <property type="match status" value="1"/>
</dbReference>
<dbReference type="Pfam" id="PF01712">
    <property type="entry name" value="dNK"/>
    <property type="match status" value="1"/>
</dbReference>
<dbReference type="Gene3D" id="3.40.50.300">
    <property type="entry name" value="P-loop containing nucleotide triphosphate hydrolases"/>
    <property type="match status" value="1"/>
</dbReference>
<dbReference type="InterPro" id="IPR000550">
    <property type="entry name" value="Hppk"/>
</dbReference>
<dbReference type="PANTHER" id="PTHR43071:SF1">
    <property type="entry name" value="2-AMINO-4-HYDROXY-6-HYDROXYMETHYLDIHYDROPTERIDINE PYROPHOSPHOKINASE"/>
    <property type="match status" value="1"/>
</dbReference>
<dbReference type="PANTHER" id="PTHR43071">
    <property type="entry name" value="2-AMINO-4-HYDROXY-6-HYDROXYMETHYLDIHYDROPTERIDINE PYROPHOSPHOKINASE"/>
    <property type="match status" value="1"/>
</dbReference>
<feature type="domain" description="Deoxynucleoside kinase" evidence="14">
    <location>
        <begin position="186"/>
        <end position="370"/>
    </location>
</feature>
<feature type="domain" description="7,8-dihydro-6-hydroxymethylpterin-pyrophosphokinase" evidence="13">
    <location>
        <begin position="8"/>
        <end position="139"/>
    </location>
</feature>
<keyword evidence="16" id="KW-1185">Reference proteome</keyword>
<dbReference type="EC" id="2.7.6.3" evidence="3"/>
<dbReference type="SUPFAM" id="SSF55083">
    <property type="entry name" value="6-hydroxymethyl-7,8-dihydropterin pyrophosphokinase, HPPK"/>
    <property type="match status" value="1"/>
</dbReference>
<keyword evidence="7 15" id="KW-0418">Kinase</keyword>
<organism evidence="15 16">
    <name type="scientific">Gelidibacter salicanalis</name>
    <dbReference type="NCBI Taxonomy" id="291193"/>
    <lineage>
        <taxon>Bacteria</taxon>
        <taxon>Pseudomonadati</taxon>
        <taxon>Bacteroidota</taxon>
        <taxon>Flavobacteriia</taxon>
        <taxon>Flavobacteriales</taxon>
        <taxon>Flavobacteriaceae</taxon>
        <taxon>Gelidibacter</taxon>
    </lineage>
</organism>
<evidence type="ECO:0000259" key="13">
    <source>
        <dbReference type="Pfam" id="PF01288"/>
    </source>
</evidence>
<evidence type="ECO:0000256" key="3">
    <source>
        <dbReference type="ARBA" id="ARBA00013253"/>
    </source>
</evidence>
<dbReference type="GO" id="GO:0016301">
    <property type="term" value="F:kinase activity"/>
    <property type="evidence" value="ECO:0007669"/>
    <property type="project" value="UniProtKB-KW"/>
</dbReference>
<dbReference type="GO" id="GO:0003848">
    <property type="term" value="F:2-amino-4-hydroxy-6-hydroxymethyldihydropteridine diphosphokinase activity"/>
    <property type="evidence" value="ECO:0007669"/>
    <property type="project" value="UniProtKB-EC"/>
</dbReference>
<evidence type="ECO:0000256" key="2">
    <source>
        <dbReference type="ARBA" id="ARBA00005810"/>
    </source>
</evidence>
<comment type="function">
    <text evidence="10">Catalyzes the transfer of pyrophosphate from adenosine triphosphate (ATP) to 6-hydroxymethyl-7,8-dihydropterin, an enzymatic step in folate biosynthesis pathway.</text>
</comment>
<evidence type="ECO:0000259" key="14">
    <source>
        <dbReference type="Pfam" id="PF01712"/>
    </source>
</evidence>
<evidence type="ECO:0000256" key="4">
    <source>
        <dbReference type="ARBA" id="ARBA00016218"/>
    </source>
</evidence>
<dbReference type="NCBIfam" id="TIGR01498">
    <property type="entry name" value="folK"/>
    <property type="match status" value="1"/>
</dbReference>
<dbReference type="InterPro" id="IPR027417">
    <property type="entry name" value="P-loop_NTPase"/>
</dbReference>
<dbReference type="InterPro" id="IPR035907">
    <property type="entry name" value="Hppk_sf"/>
</dbReference>
<dbReference type="Pfam" id="PF01288">
    <property type="entry name" value="HPPK"/>
    <property type="match status" value="1"/>
</dbReference>
<protein>
    <recommendedName>
        <fullName evidence="4">2-amino-4-hydroxy-6-hydroxymethyldihydropteridine pyrophosphokinase</fullName>
        <ecNumber evidence="3">2.7.6.3</ecNumber>
    </recommendedName>
    <alternativeName>
        <fullName evidence="11">6-hydroxymethyl-7,8-dihydropterin pyrophosphokinase</fullName>
    </alternativeName>
    <alternativeName>
        <fullName evidence="12">7,8-dihydro-6-hydroxymethylpterin-pyrophosphokinase</fullName>
    </alternativeName>
</protein>